<evidence type="ECO:0000259" key="4">
    <source>
        <dbReference type="Pfam" id="PF14226"/>
    </source>
</evidence>
<feature type="non-terminal residue" evidence="5">
    <location>
        <position position="136"/>
    </location>
</feature>
<evidence type="ECO:0000256" key="2">
    <source>
        <dbReference type="ARBA" id="ARBA00023002"/>
    </source>
</evidence>
<evidence type="ECO:0000256" key="1">
    <source>
        <dbReference type="ARBA" id="ARBA00022723"/>
    </source>
</evidence>
<reference evidence="5" key="1">
    <citation type="submission" date="2018-05" db="EMBL/GenBank/DDBJ databases">
        <authorList>
            <person name="Lanie J.A."/>
            <person name="Ng W.-L."/>
            <person name="Kazmierczak K.M."/>
            <person name="Andrzejewski T.M."/>
            <person name="Davidsen T.M."/>
            <person name="Wayne K.J."/>
            <person name="Tettelin H."/>
            <person name="Glass J.I."/>
            <person name="Rusch D."/>
            <person name="Podicherti R."/>
            <person name="Tsui H.-C.T."/>
            <person name="Winkler M.E."/>
        </authorList>
    </citation>
    <scope>NUCLEOTIDE SEQUENCE</scope>
</reference>
<keyword evidence="1" id="KW-0479">Metal-binding</keyword>
<dbReference type="SUPFAM" id="SSF51197">
    <property type="entry name" value="Clavaminate synthase-like"/>
    <property type="match status" value="1"/>
</dbReference>
<dbReference type="GO" id="GO:0016491">
    <property type="term" value="F:oxidoreductase activity"/>
    <property type="evidence" value="ECO:0007669"/>
    <property type="project" value="UniProtKB-KW"/>
</dbReference>
<sequence>MKLNILNKVYTEIPVLDLGPYMAGENGALEELGVQVRNIQETIGFWAVINHGVAWKKLEETYKQLKQFFALPDDEKRRYLINELSIGYVPPKSTKYITSIINENTKKDLNETLITALERPPDHPLIKAGTRFVGPN</sequence>
<feature type="domain" description="Non-haem dioxygenase N-terminal" evidence="4">
    <location>
        <begin position="13"/>
        <end position="132"/>
    </location>
</feature>
<dbReference type="Pfam" id="PF14226">
    <property type="entry name" value="DIOX_N"/>
    <property type="match status" value="1"/>
</dbReference>
<name>A0A382U977_9ZZZZ</name>
<organism evidence="5">
    <name type="scientific">marine metagenome</name>
    <dbReference type="NCBI Taxonomy" id="408172"/>
    <lineage>
        <taxon>unclassified sequences</taxon>
        <taxon>metagenomes</taxon>
        <taxon>ecological metagenomes</taxon>
    </lineage>
</organism>
<accession>A0A382U977</accession>
<proteinExistence type="predicted"/>
<dbReference type="EMBL" id="UINC01142323">
    <property type="protein sequence ID" value="SVD30592.1"/>
    <property type="molecule type" value="Genomic_DNA"/>
</dbReference>
<protein>
    <recommendedName>
        <fullName evidence="4">Non-haem dioxygenase N-terminal domain-containing protein</fullName>
    </recommendedName>
</protein>
<evidence type="ECO:0000256" key="3">
    <source>
        <dbReference type="ARBA" id="ARBA00023004"/>
    </source>
</evidence>
<evidence type="ECO:0000313" key="5">
    <source>
        <dbReference type="EMBL" id="SVD30592.1"/>
    </source>
</evidence>
<keyword evidence="2" id="KW-0560">Oxidoreductase</keyword>
<dbReference type="PANTHER" id="PTHR10209:SF867">
    <property type="entry name" value="2-OXOGLUTARATE (2OG) AND FE(II)-DEPENDENT OXYGENASE SUPERFAMILY PROTEIN"/>
    <property type="match status" value="1"/>
</dbReference>
<gene>
    <name evidence="5" type="ORF">METZ01_LOCUS383446</name>
</gene>
<dbReference type="PANTHER" id="PTHR10209">
    <property type="entry name" value="OXIDOREDUCTASE, 2OG-FE II OXYGENASE FAMILY PROTEIN"/>
    <property type="match status" value="1"/>
</dbReference>
<dbReference type="InterPro" id="IPR027443">
    <property type="entry name" value="IPNS-like_sf"/>
</dbReference>
<dbReference type="InterPro" id="IPR026992">
    <property type="entry name" value="DIOX_N"/>
</dbReference>
<dbReference type="Gene3D" id="2.60.120.330">
    <property type="entry name" value="B-lactam Antibiotic, Isopenicillin N Synthase, Chain"/>
    <property type="match status" value="1"/>
</dbReference>
<dbReference type="AlphaFoldDB" id="A0A382U977"/>
<dbReference type="GO" id="GO:0046872">
    <property type="term" value="F:metal ion binding"/>
    <property type="evidence" value="ECO:0007669"/>
    <property type="project" value="UniProtKB-KW"/>
</dbReference>
<keyword evidence="3" id="KW-0408">Iron</keyword>